<reference evidence="2 3" key="1">
    <citation type="journal article" date="2019" name="Sci. Rep.">
        <title>Orb-weaving spider Araneus ventricosus genome elucidates the spidroin gene catalogue.</title>
        <authorList>
            <person name="Kono N."/>
            <person name="Nakamura H."/>
            <person name="Ohtoshi R."/>
            <person name="Moran D.A.P."/>
            <person name="Shinohara A."/>
            <person name="Yoshida Y."/>
            <person name="Fujiwara M."/>
            <person name="Mori M."/>
            <person name="Tomita M."/>
            <person name="Arakawa K."/>
        </authorList>
    </citation>
    <scope>NUCLEOTIDE SEQUENCE [LARGE SCALE GENOMIC DNA]</scope>
</reference>
<feature type="region of interest" description="Disordered" evidence="1">
    <location>
        <begin position="40"/>
        <end position="60"/>
    </location>
</feature>
<feature type="region of interest" description="Disordered" evidence="1">
    <location>
        <begin position="1"/>
        <end position="25"/>
    </location>
</feature>
<protein>
    <submittedName>
        <fullName evidence="2">Uncharacterized protein</fullName>
    </submittedName>
</protein>
<sequence>MTDADRTQDNQKTGSHSGPLNDSLCNISSTEAGVLVAITDHDPTHPVGGTYYHWKEDPRPSPILYSPGKREPTYLPGGFSSVYTRCPR</sequence>
<evidence type="ECO:0000256" key="1">
    <source>
        <dbReference type="SAM" id="MobiDB-lite"/>
    </source>
</evidence>
<gene>
    <name evidence="2" type="ORF">AVEN_106969_1</name>
</gene>
<evidence type="ECO:0000313" key="2">
    <source>
        <dbReference type="EMBL" id="GBN59537.1"/>
    </source>
</evidence>
<name>A0A4Y2QA95_ARAVE</name>
<feature type="compositionally biased region" description="Polar residues" evidence="1">
    <location>
        <begin position="10"/>
        <end position="25"/>
    </location>
</feature>
<dbReference type="EMBL" id="BGPR01013172">
    <property type="protein sequence ID" value="GBN59537.1"/>
    <property type="molecule type" value="Genomic_DNA"/>
</dbReference>
<accession>A0A4Y2QA95</accession>
<organism evidence="2 3">
    <name type="scientific">Araneus ventricosus</name>
    <name type="common">Orbweaver spider</name>
    <name type="synonym">Epeira ventricosa</name>
    <dbReference type="NCBI Taxonomy" id="182803"/>
    <lineage>
        <taxon>Eukaryota</taxon>
        <taxon>Metazoa</taxon>
        <taxon>Ecdysozoa</taxon>
        <taxon>Arthropoda</taxon>
        <taxon>Chelicerata</taxon>
        <taxon>Arachnida</taxon>
        <taxon>Araneae</taxon>
        <taxon>Araneomorphae</taxon>
        <taxon>Entelegynae</taxon>
        <taxon>Araneoidea</taxon>
        <taxon>Araneidae</taxon>
        <taxon>Araneus</taxon>
    </lineage>
</organism>
<dbReference type="AlphaFoldDB" id="A0A4Y2QA95"/>
<evidence type="ECO:0000313" key="3">
    <source>
        <dbReference type="Proteomes" id="UP000499080"/>
    </source>
</evidence>
<keyword evidence="3" id="KW-1185">Reference proteome</keyword>
<dbReference type="Proteomes" id="UP000499080">
    <property type="component" value="Unassembled WGS sequence"/>
</dbReference>
<proteinExistence type="predicted"/>
<comment type="caution">
    <text evidence="2">The sequence shown here is derived from an EMBL/GenBank/DDBJ whole genome shotgun (WGS) entry which is preliminary data.</text>
</comment>